<keyword evidence="1" id="KW-0812">Transmembrane</keyword>
<feature type="transmembrane region" description="Helical" evidence="1">
    <location>
        <begin position="209"/>
        <end position="229"/>
    </location>
</feature>
<dbReference type="EMBL" id="CP109495">
    <property type="protein sequence ID" value="WUX51459.1"/>
    <property type="molecule type" value="Genomic_DNA"/>
</dbReference>
<evidence type="ECO:0000313" key="3">
    <source>
        <dbReference type="Proteomes" id="UP001432209"/>
    </source>
</evidence>
<feature type="transmembrane region" description="Helical" evidence="1">
    <location>
        <begin position="324"/>
        <end position="347"/>
    </location>
</feature>
<accession>A0ABZ2A0M0</accession>
<reference evidence="2" key="1">
    <citation type="submission" date="2022-10" db="EMBL/GenBank/DDBJ databases">
        <title>The complete genomes of actinobacterial strains from the NBC collection.</title>
        <authorList>
            <person name="Joergensen T.S."/>
            <person name="Alvarez Arevalo M."/>
            <person name="Sterndorff E.B."/>
            <person name="Faurdal D."/>
            <person name="Vuksanovic O."/>
            <person name="Mourched A.-S."/>
            <person name="Charusanti P."/>
            <person name="Shaw S."/>
            <person name="Blin K."/>
            <person name="Weber T."/>
        </authorList>
    </citation>
    <scope>NUCLEOTIDE SEQUENCE</scope>
    <source>
        <strain evidence="2">NBC_01432</strain>
    </source>
</reference>
<protein>
    <submittedName>
        <fullName evidence="2">NnrS multi-domain protein</fullName>
    </submittedName>
</protein>
<evidence type="ECO:0000313" key="2">
    <source>
        <dbReference type="EMBL" id="WUX51459.1"/>
    </source>
</evidence>
<feature type="transmembrane region" description="Helical" evidence="1">
    <location>
        <begin position="294"/>
        <end position="312"/>
    </location>
</feature>
<keyword evidence="3" id="KW-1185">Reference proteome</keyword>
<keyword evidence="1" id="KW-1133">Transmembrane helix</keyword>
<feature type="transmembrane region" description="Helical" evidence="1">
    <location>
        <begin position="264"/>
        <end position="282"/>
    </location>
</feature>
<proteinExistence type="predicted"/>
<evidence type="ECO:0000256" key="1">
    <source>
        <dbReference type="SAM" id="Phobius"/>
    </source>
</evidence>
<feature type="transmembrane region" description="Helical" evidence="1">
    <location>
        <begin position="235"/>
        <end position="252"/>
    </location>
</feature>
<keyword evidence="1" id="KW-0472">Membrane</keyword>
<sequence>MLALVEVRGRERDWEQAEREFEQRGWPLVDSSVRGEGISAGVLRPDPGARLFVVEVRLFGARNRRTERAAAWRVERLAKAARLEMHVRRCELVERDRELLTEWLVHTVAHRPARTPAPRPAPAPAPRPLTVAGRLHRRLTLARARYTERRGHHDTGMLVTGTASEARRLSRMTLPGGGAPAGTGTDVRALHGKERAHIVTRREEDRQRWMYRLFGWLAAMSFCAVVARQQSGGRLWLWAVVATACFAVAVRVGSRMFLSGGRALSVFVTCAVAGMLLALALGPGTSGDGWTPSQMLMLAAVLTTVAGVWLLVRQWTWGEWLAWAAPMAFTVLASFVVASGSVLHAIYATELDLSPGDLDVPGIWQALSALKVLSFLSVALVVPALWGIAKHLHVTYLRPGEQLNAPLYVLAQILVVTQVLLLALSSADTAVKEVRAAAGDRTAPPSYFGVEPAWTCVEPTVPKAELNVQDGELDPARPLLSFGVADGEVALWHQDTEAAFKVPASQVRLLPAKDAKAPCAFPAEKWEAGAGVG</sequence>
<dbReference type="Proteomes" id="UP001432209">
    <property type="component" value="Chromosome"/>
</dbReference>
<feature type="transmembrane region" description="Helical" evidence="1">
    <location>
        <begin position="367"/>
        <end position="386"/>
    </location>
</feature>
<dbReference type="RefSeq" id="WP_329075118.1">
    <property type="nucleotide sequence ID" value="NZ_CP109495.1"/>
</dbReference>
<gene>
    <name evidence="2" type="ORF">OG442_07900</name>
</gene>
<organism evidence="2 3">
    <name type="scientific">Streptomyces niveus</name>
    <name type="common">Streptomyces spheroides</name>
    <dbReference type="NCBI Taxonomy" id="193462"/>
    <lineage>
        <taxon>Bacteria</taxon>
        <taxon>Bacillati</taxon>
        <taxon>Actinomycetota</taxon>
        <taxon>Actinomycetes</taxon>
        <taxon>Kitasatosporales</taxon>
        <taxon>Streptomycetaceae</taxon>
        <taxon>Streptomyces</taxon>
    </lineage>
</organism>
<name>A0ABZ2A0M0_STRNV</name>